<gene>
    <name evidence="2" type="ORF">BKP35_00505</name>
</gene>
<evidence type="ECO:0000313" key="3">
    <source>
        <dbReference type="Proteomes" id="UP000180098"/>
    </source>
</evidence>
<keyword evidence="1" id="KW-0472">Membrane</keyword>
<organism evidence="2 3">
    <name type="scientific">Anaerobacillus arseniciselenatis</name>
    <dbReference type="NCBI Taxonomy" id="85682"/>
    <lineage>
        <taxon>Bacteria</taxon>
        <taxon>Bacillati</taxon>
        <taxon>Bacillota</taxon>
        <taxon>Bacilli</taxon>
        <taxon>Bacillales</taxon>
        <taxon>Bacillaceae</taxon>
        <taxon>Anaerobacillus</taxon>
    </lineage>
</organism>
<name>A0A1S2LTJ1_9BACI</name>
<protein>
    <submittedName>
        <fullName evidence="2">Uncharacterized protein</fullName>
    </submittedName>
</protein>
<feature type="transmembrane region" description="Helical" evidence="1">
    <location>
        <begin position="34"/>
        <end position="58"/>
    </location>
</feature>
<dbReference type="OrthoDB" id="8230517at2"/>
<comment type="caution">
    <text evidence="2">The sequence shown here is derived from an EMBL/GenBank/DDBJ whole genome shotgun (WGS) entry which is preliminary data.</text>
</comment>
<evidence type="ECO:0000256" key="1">
    <source>
        <dbReference type="SAM" id="Phobius"/>
    </source>
</evidence>
<proteinExistence type="predicted"/>
<accession>A0A1S2LTJ1</accession>
<reference evidence="2 3" key="1">
    <citation type="submission" date="2016-10" db="EMBL/GenBank/DDBJ databases">
        <title>Draft genome sequences of four alkaliphilic bacteria belonging to the Anaerobacillus genus.</title>
        <authorList>
            <person name="Bassil N.M."/>
            <person name="Lloyd J.R."/>
        </authorList>
    </citation>
    <scope>NUCLEOTIDE SEQUENCE [LARGE SCALE GENOMIC DNA]</scope>
    <source>
        <strain evidence="2 3">DSM 15340</strain>
    </source>
</reference>
<keyword evidence="1" id="KW-1133">Transmembrane helix</keyword>
<keyword evidence="3" id="KW-1185">Reference proteome</keyword>
<dbReference type="EMBL" id="MLQQ01000001">
    <property type="protein sequence ID" value="OIJ15510.1"/>
    <property type="molecule type" value="Genomic_DNA"/>
</dbReference>
<dbReference type="Proteomes" id="UP000180098">
    <property type="component" value="Unassembled WGS sequence"/>
</dbReference>
<dbReference type="AlphaFoldDB" id="A0A1S2LTJ1"/>
<sequence length="255" mass="30082">MKTIGVTFFAGILFWLQLKMLKNNTISIFLDNIVLLQLVLFMFFFYIVLKMYHGVFYLSRLSSKLKSGYQFQRNKVTKIKFNKLRLKSFLMITLGVFIPVMDLLFYGSYKPIPEEEISVVKLSDILEGENYEDVRYSQNGGQFYKEGSSFLVPRQFELRQSAEIAQDPLYKPSIWAERYEVRTESIANAFVSTFVKERQYHGVYERKSNQNLDELWTIEQDDFTSFIARDGKDVYVVDYWGIEPIDTLLQYSVDF</sequence>
<evidence type="ECO:0000313" key="2">
    <source>
        <dbReference type="EMBL" id="OIJ15510.1"/>
    </source>
</evidence>
<keyword evidence="1" id="KW-0812">Transmembrane</keyword>
<feature type="transmembrane region" description="Helical" evidence="1">
    <location>
        <begin position="88"/>
        <end position="109"/>
    </location>
</feature>